<keyword evidence="2" id="KW-1185">Reference proteome</keyword>
<evidence type="ECO:0000313" key="2">
    <source>
        <dbReference type="Proteomes" id="UP000092993"/>
    </source>
</evidence>
<protein>
    <submittedName>
        <fullName evidence="1">Uncharacterized protein</fullName>
    </submittedName>
</protein>
<comment type="caution">
    <text evidence="1">The sequence shown here is derived from an EMBL/GenBank/DDBJ whole genome shotgun (WGS) entry which is preliminary data.</text>
</comment>
<dbReference type="EMBL" id="LUGG01000013">
    <property type="protein sequence ID" value="OBZ70990.1"/>
    <property type="molecule type" value="Genomic_DNA"/>
</dbReference>
<dbReference type="STRING" id="5627.A0A1C7M231"/>
<gene>
    <name evidence="1" type="ORF">A0H81_09518</name>
</gene>
<reference evidence="1 2" key="1">
    <citation type="submission" date="2016-03" db="EMBL/GenBank/DDBJ databases">
        <title>Whole genome sequencing of Grifola frondosa 9006-11.</title>
        <authorList>
            <person name="Min B."/>
            <person name="Park H."/>
            <person name="Kim J.-G."/>
            <person name="Cho H."/>
            <person name="Oh Y.-L."/>
            <person name="Kong W.-S."/>
            <person name="Choi I.-G."/>
        </authorList>
    </citation>
    <scope>NUCLEOTIDE SEQUENCE [LARGE SCALE GENOMIC DNA]</scope>
    <source>
        <strain evidence="1 2">9006-11</strain>
    </source>
</reference>
<dbReference type="Proteomes" id="UP000092993">
    <property type="component" value="Unassembled WGS sequence"/>
</dbReference>
<dbReference type="AlphaFoldDB" id="A0A1C7M231"/>
<evidence type="ECO:0000313" key="1">
    <source>
        <dbReference type="EMBL" id="OBZ70990.1"/>
    </source>
</evidence>
<accession>A0A1C7M231</accession>
<name>A0A1C7M231_GRIFR</name>
<sequence length="98" mass="10903">MLSMHGGGHPGPPVHLLLNTKFRFFPLAPYEQLVKVYTDANSQLLELVILANSPDCPDLFLCHSNGHYHTNNLFVGVMSSMHVNLTDSSQHEMGSKKK</sequence>
<organism evidence="1 2">
    <name type="scientific">Grifola frondosa</name>
    <name type="common">Maitake</name>
    <name type="synonym">Polyporus frondosus</name>
    <dbReference type="NCBI Taxonomy" id="5627"/>
    <lineage>
        <taxon>Eukaryota</taxon>
        <taxon>Fungi</taxon>
        <taxon>Dikarya</taxon>
        <taxon>Basidiomycota</taxon>
        <taxon>Agaricomycotina</taxon>
        <taxon>Agaricomycetes</taxon>
        <taxon>Polyporales</taxon>
        <taxon>Grifolaceae</taxon>
        <taxon>Grifola</taxon>
    </lineage>
</organism>
<proteinExistence type="predicted"/>